<reference evidence="3" key="1">
    <citation type="submission" date="2022-06" db="EMBL/GenBank/DDBJ databases">
        <title>Genomic Encyclopedia of Archaeal and Bacterial Type Strains, Phase II (KMG-II): from individual species to whole genera.</title>
        <authorList>
            <person name="Goeker M."/>
        </authorList>
    </citation>
    <scope>NUCLEOTIDE SEQUENCE</scope>
    <source>
        <strain evidence="3">DSM 43935</strain>
    </source>
</reference>
<evidence type="ECO:0000313" key="3">
    <source>
        <dbReference type="EMBL" id="MCP2165743.1"/>
    </source>
</evidence>
<protein>
    <submittedName>
        <fullName evidence="3">Uncharacterized protein</fullName>
    </submittedName>
</protein>
<evidence type="ECO:0000313" key="4">
    <source>
        <dbReference type="Proteomes" id="UP001206128"/>
    </source>
</evidence>
<name>A0AAE3KKS8_9PSEU</name>
<dbReference type="Proteomes" id="UP001206128">
    <property type="component" value="Unassembled WGS sequence"/>
</dbReference>
<keyword evidence="2" id="KW-0812">Transmembrane</keyword>
<keyword evidence="4" id="KW-1185">Reference proteome</keyword>
<feature type="region of interest" description="Disordered" evidence="1">
    <location>
        <begin position="25"/>
        <end position="71"/>
    </location>
</feature>
<evidence type="ECO:0000256" key="2">
    <source>
        <dbReference type="SAM" id="Phobius"/>
    </source>
</evidence>
<keyword evidence="2" id="KW-0472">Membrane</keyword>
<dbReference type="RefSeq" id="WP_253770842.1">
    <property type="nucleotide sequence ID" value="NZ_JAMTCK010000005.1"/>
</dbReference>
<accession>A0AAE3KKS8</accession>
<feature type="compositionally biased region" description="Low complexity" evidence="1">
    <location>
        <begin position="231"/>
        <end position="262"/>
    </location>
</feature>
<feature type="transmembrane region" description="Helical" evidence="2">
    <location>
        <begin position="174"/>
        <end position="197"/>
    </location>
</feature>
<keyword evidence="2" id="KW-1133">Transmembrane helix</keyword>
<sequence>MLDEANRSQHRGPATQVTVADLLARHGRGLGDATTRRIPRRHARPDESDTVVLDSRPLHARRSPLRPVGHDLAPAPVERRLVGHHPLAASPVQASPVQTSPVQASPVQDGPAEASTVSFRPVRPESDVPAAASSTRPVESADRDDDQELYVGELLSREGRGGRTDRNAFTLSRVLAMAAGAVVLCGAVGFSATQLMGTSESQQPPASVQFDARMVDGAIAPDEVNRVAETGAAGPAAGGVNTLDAATDASTAGTAPTSNSHR</sequence>
<evidence type="ECO:0000256" key="1">
    <source>
        <dbReference type="SAM" id="MobiDB-lite"/>
    </source>
</evidence>
<feature type="compositionally biased region" description="Polar residues" evidence="1">
    <location>
        <begin position="92"/>
        <end position="106"/>
    </location>
</feature>
<feature type="region of interest" description="Disordered" evidence="1">
    <location>
        <begin position="230"/>
        <end position="262"/>
    </location>
</feature>
<proteinExistence type="predicted"/>
<organism evidence="3 4">
    <name type="scientific">Goodfellowiella coeruleoviolacea</name>
    <dbReference type="NCBI Taxonomy" id="334858"/>
    <lineage>
        <taxon>Bacteria</taxon>
        <taxon>Bacillati</taxon>
        <taxon>Actinomycetota</taxon>
        <taxon>Actinomycetes</taxon>
        <taxon>Pseudonocardiales</taxon>
        <taxon>Pseudonocardiaceae</taxon>
        <taxon>Goodfellowiella</taxon>
    </lineage>
</organism>
<feature type="region of interest" description="Disordered" evidence="1">
    <location>
        <begin position="91"/>
        <end position="147"/>
    </location>
</feature>
<dbReference type="EMBL" id="JAMTCK010000005">
    <property type="protein sequence ID" value="MCP2165743.1"/>
    <property type="molecule type" value="Genomic_DNA"/>
</dbReference>
<comment type="caution">
    <text evidence="3">The sequence shown here is derived from an EMBL/GenBank/DDBJ whole genome shotgun (WGS) entry which is preliminary data.</text>
</comment>
<dbReference type="AlphaFoldDB" id="A0AAE3KKS8"/>
<gene>
    <name evidence="3" type="ORF">LX83_002601</name>
</gene>